<dbReference type="Proteomes" id="UP001239414">
    <property type="component" value="Unassembled WGS sequence"/>
</dbReference>
<protein>
    <recommendedName>
        <fullName evidence="5">ATP-grasp domain-containing protein</fullName>
    </recommendedName>
</protein>
<keyword evidence="7" id="KW-1185">Reference proteome</keyword>
<keyword evidence="3 4" id="KW-0067">ATP-binding</keyword>
<dbReference type="InterPro" id="IPR052032">
    <property type="entry name" value="ATP-dep_AA_Ligase"/>
</dbReference>
<dbReference type="RefSeq" id="WP_284610865.1">
    <property type="nucleotide sequence ID" value="NZ_JASNUO010000017.1"/>
</dbReference>
<accession>A0ABT7FSR7</accession>
<reference evidence="6 7" key="1">
    <citation type="submission" date="2023-05" db="EMBL/GenBank/DDBJ databases">
        <title>Metabolic capabilities are highly conserved among human nasal-associated Corynebacterium species in pangenomic analyses.</title>
        <authorList>
            <person name="Tran T.H."/>
            <person name="Roberts A.Q."/>
            <person name="Escapa I.F."/>
            <person name="Gao W."/>
            <person name="Conlan S."/>
            <person name="Kong H."/>
            <person name="Segre J.A."/>
            <person name="Kelly M.S."/>
            <person name="Lemon K.P."/>
        </authorList>
    </citation>
    <scope>NUCLEOTIDE SEQUENCE [LARGE SCALE GENOMIC DNA]</scope>
    <source>
        <strain evidence="6 7">KPL3802</strain>
    </source>
</reference>
<dbReference type="InterPro" id="IPR011761">
    <property type="entry name" value="ATP-grasp"/>
</dbReference>
<keyword evidence="1" id="KW-0436">Ligase</keyword>
<evidence type="ECO:0000313" key="7">
    <source>
        <dbReference type="Proteomes" id="UP001239414"/>
    </source>
</evidence>
<evidence type="ECO:0000256" key="4">
    <source>
        <dbReference type="PROSITE-ProRule" id="PRU00409"/>
    </source>
</evidence>
<feature type="domain" description="ATP-grasp" evidence="5">
    <location>
        <begin position="114"/>
        <end position="308"/>
    </location>
</feature>
<organism evidence="6 7">
    <name type="scientific">Corynebacterium accolens</name>
    <dbReference type="NCBI Taxonomy" id="38284"/>
    <lineage>
        <taxon>Bacteria</taxon>
        <taxon>Bacillati</taxon>
        <taxon>Actinomycetota</taxon>
        <taxon>Actinomycetes</taxon>
        <taxon>Mycobacteriales</taxon>
        <taxon>Corynebacteriaceae</taxon>
        <taxon>Corynebacterium</taxon>
    </lineage>
</organism>
<evidence type="ECO:0000256" key="1">
    <source>
        <dbReference type="ARBA" id="ARBA00022598"/>
    </source>
</evidence>
<evidence type="ECO:0000256" key="3">
    <source>
        <dbReference type="ARBA" id="ARBA00022840"/>
    </source>
</evidence>
<dbReference type="SUPFAM" id="SSF56059">
    <property type="entry name" value="Glutathione synthetase ATP-binding domain-like"/>
    <property type="match status" value="1"/>
</dbReference>
<dbReference type="PANTHER" id="PTHR43585:SF2">
    <property type="entry name" value="ATP-GRASP ENZYME FSQD"/>
    <property type="match status" value="1"/>
</dbReference>
<proteinExistence type="predicted"/>
<evidence type="ECO:0000313" key="6">
    <source>
        <dbReference type="EMBL" id="MDK4248648.1"/>
    </source>
</evidence>
<comment type="caution">
    <text evidence="6">The sequence shown here is derived from an EMBL/GenBank/DDBJ whole genome shotgun (WGS) entry which is preliminary data.</text>
</comment>
<dbReference type="EMBL" id="JASNUO010000017">
    <property type="protein sequence ID" value="MDK4248648.1"/>
    <property type="molecule type" value="Genomic_DNA"/>
</dbReference>
<dbReference type="PROSITE" id="PS50975">
    <property type="entry name" value="ATP_GRASP"/>
    <property type="match status" value="1"/>
</dbReference>
<dbReference type="Gene3D" id="3.30.470.20">
    <property type="entry name" value="ATP-grasp fold, B domain"/>
    <property type="match status" value="1"/>
</dbReference>
<keyword evidence="2 4" id="KW-0547">Nucleotide-binding</keyword>
<name>A0ABT7FSR7_9CORY</name>
<evidence type="ECO:0000256" key="2">
    <source>
        <dbReference type="ARBA" id="ARBA00022741"/>
    </source>
</evidence>
<dbReference type="Gene3D" id="3.40.50.20">
    <property type="match status" value="1"/>
</dbReference>
<sequence length="408" mass="45904">MMDAVNVVLFRHSPRPVELWHLNDRDAIILSHESSSSRYKSVPPVDRSMVRFLVDFEVPTLFRAIRDIAREHTIRSVSTLAEEDIATAGLLEEFFVTGVSEYAVGTLFKDKLFMRSALEGKIPQPDFRGLEEFTGTREQLLTEGFGIVKPRRSAGAQGVYLLNDIDDDEFAALPLCDYIAESFIQTPRMVTVDGFAVGHDMRHFYVHEYDATVLSSLDGRDGIAISTSKVYDESSDLLKALFESSLRVLKTIGSRDRVNPFHFEWFIPKDGVPVFCEVGRRFGGLGIPRIARYAFDAPVLEDYWSAMAGEESTAPSLTWDTLARPRRRAICYARYRVKGEVISAPTSEDFSMAENAWIWAKPGDEFSENTGVVTDNAAIFEFIGADAEEVEEKLAQARSIIDERLVIQ</sequence>
<dbReference type="PANTHER" id="PTHR43585">
    <property type="entry name" value="FUMIPYRROLE BIOSYNTHESIS PROTEIN C"/>
    <property type="match status" value="1"/>
</dbReference>
<evidence type="ECO:0000259" key="5">
    <source>
        <dbReference type="PROSITE" id="PS50975"/>
    </source>
</evidence>
<gene>
    <name evidence="6" type="ORF">QPX34_11615</name>
</gene>